<protein>
    <submittedName>
        <fullName evidence="1">Uncharacterized protein</fullName>
    </submittedName>
</protein>
<gene>
    <name evidence="1" type="ORF">H4219_006444</name>
</gene>
<accession>A0A9W7ZN50</accession>
<evidence type="ECO:0000313" key="1">
    <source>
        <dbReference type="EMBL" id="KAJ1909104.1"/>
    </source>
</evidence>
<dbReference type="AlphaFoldDB" id="A0A9W7ZN50"/>
<evidence type="ECO:0000313" key="2">
    <source>
        <dbReference type="Proteomes" id="UP001150538"/>
    </source>
</evidence>
<keyword evidence="2" id="KW-1185">Reference proteome</keyword>
<name>A0A9W7ZN50_9FUNG</name>
<dbReference type="Proteomes" id="UP001150538">
    <property type="component" value="Unassembled WGS sequence"/>
</dbReference>
<sequence length="309" mass="34058">MNTSGTSDISLESSSTLRPLKDYTVSIFWPSGKDPNSPFVKSSYIIRPLLTALLLGVVKAMYIGVKGNDALDLSDNKPQSFSALIEEMSKPPTDPCISKAIFLPVLECQKNSGETPNPPVMSLKERLGSLLNILRGFMGMTSRLLKPSTTEDEKLYEYHLINNSIVKVSRFIVNSHSTGKAETKSDNELSPQLDDNELFPQLDDIANKFGVVVDAFLITDTGNSTSTEDVSDEATANSAGSDDEMFDETFYLRTQRLYLNNDGIPIIKNTTFKIVIHIPDSATCIKVVDDIFDKMYLENSDTMNASAVL</sequence>
<comment type="caution">
    <text evidence="1">The sequence shown here is derived from an EMBL/GenBank/DDBJ whole genome shotgun (WGS) entry which is preliminary data.</text>
</comment>
<dbReference type="EMBL" id="JANBPU010000820">
    <property type="protein sequence ID" value="KAJ1909104.1"/>
    <property type="molecule type" value="Genomic_DNA"/>
</dbReference>
<reference evidence="1" key="1">
    <citation type="submission" date="2022-07" db="EMBL/GenBank/DDBJ databases">
        <title>Phylogenomic reconstructions and comparative analyses of Kickxellomycotina fungi.</title>
        <authorList>
            <person name="Reynolds N.K."/>
            <person name="Stajich J.E."/>
            <person name="Barry K."/>
            <person name="Grigoriev I.V."/>
            <person name="Crous P."/>
            <person name="Smith M.E."/>
        </authorList>
    </citation>
    <scope>NUCLEOTIDE SEQUENCE</scope>
    <source>
        <strain evidence="1">NBRC 100468</strain>
    </source>
</reference>
<proteinExistence type="predicted"/>
<organism evidence="1 2">
    <name type="scientific">Mycoemilia scoparia</name>
    <dbReference type="NCBI Taxonomy" id="417184"/>
    <lineage>
        <taxon>Eukaryota</taxon>
        <taxon>Fungi</taxon>
        <taxon>Fungi incertae sedis</taxon>
        <taxon>Zoopagomycota</taxon>
        <taxon>Kickxellomycotina</taxon>
        <taxon>Kickxellomycetes</taxon>
        <taxon>Kickxellales</taxon>
        <taxon>Kickxellaceae</taxon>
        <taxon>Mycoemilia</taxon>
    </lineage>
</organism>